<evidence type="ECO:0000313" key="3">
    <source>
        <dbReference type="Proteomes" id="UP000233534"/>
    </source>
</evidence>
<dbReference type="AlphaFoldDB" id="A0A2K9EIC6"/>
<reference evidence="2 3" key="1">
    <citation type="submission" date="2017-12" db="EMBL/GenBank/DDBJ databases">
        <title>Complete genome sequence of Herbivorax saccincola GGR1, a novel Cellulosome-producing hydrolytic bacterium in a thermophilic biogas plant, established by Illumina and Nanopore MinION sequencing.</title>
        <authorList>
            <person name="Pechtl A."/>
            <person name="Ruckert C."/>
            <person name="Koeck D.E."/>
            <person name="Maus I."/>
            <person name="Winkler A."/>
            <person name="Kalinowski J."/>
            <person name="Puhler A."/>
            <person name="Schwarz W.W."/>
            <person name="Zverlov V.V."/>
            <person name="Schluter A."/>
            <person name="Liebl W."/>
        </authorList>
    </citation>
    <scope>NUCLEOTIDE SEQUENCE [LARGE SCALE GENOMIC DNA]</scope>
    <source>
        <strain evidence="3">SR1</strain>
    </source>
</reference>
<dbReference type="RefSeq" id="WP_101303752.1">
    <property type="nucleotide sequence ID" value="NZ_CP025197.1"/>
</dbReference>
<feature type="transmembrane region" description="Helical" evidence="1">
    <location>
        <begin position="68"/>
        <end position="88"/>
    </location>
</feature>
<keyword evidence="1" id="KW-0812">Transmembrane</keyword>
<dbReference type="KEGG" id="hsc:HVS_15725"/>
<keyword evidence="3" id="KW-1185">Reference proteome</keyword>
<keyword evidence="1" id="KW-0472">Membrane</keyword>
<proteinExistence type="predicted"/>
<evidence type="ECO:0000313" key="2">
    <source>
        <dbReference type="EMBL" id="AUG58985.1"/>
    </source>
</evidence>
<organism evidence="2 3">
    <name type="scientific">Acetivibrio saccincola</name>
    <dbReference type="NCBI Taxonomy" id="1677857"/>
    <lineage>
        <taxon>Bacteria</taxon>
        <taxon>Bacillati</taxon>
        <taxon>Bacillota</taxon>
        <taxon>Clostridia</taxon>
        <taxon>Eubacteriales</taxon>
        <taxon>Oscillospiraceae</taxon>
        <taxon>Acetivibrio</taxon>
    </lineage>
</organism>
<accession>A0A2K9EIC6</accession>
<dbReference type="Proteomes" id="UP000233534">
    <property type="component" value="Chromosome"/>
</dbReference>
<protein>
    <submittedName>
        <fullName evidence="2">Uncharacterized protein</fullName>
    </submittedName>
</protein>
<dbReference type="EMBL" id="CP025197">
    <property type="protein sequence ID" value="AUG58985.1"/>
    <property type="molecule type" value="Genomic_DNA"/>
</dbReference>
<sequence length="115" mass="13916">MNKYMKRHEKLISELLKERRDIDFLKKYNKEQIGIIQHERLIHLLVTLFFGLIFFISVLFAVVYEKLVLSSLAGLMLVLLIPYIFHYYRLENGVQKWYKIYNDMILGDRENKDSE</sequence>
<keyword evidence="1" id="KW-1133">Transmembrane helix</keyword>
<evidence type="ECO:0000256" key="1">
    <source>
        <dbReference type="SAM" id="Phobius"/>
    </source>
</evidence>
<feature type="transmembrane region" description="Helical" evidence="1">
    <location>
        <begin position="41"/>
        <end position="62"/>
    </location>
</feature>
<name>A0A2K9EIC6_9FIRM</name>
<gene>
    <name evidence="2" type="ORF">HVS_15725</name>
</gene>